<keyword evidence="3" id="KW-1185">Reference proteome</keyword>
<comment type="caution">
    <text evidence="2">The sequence shown here is derived from an EMBL/GenBank/DDBJ whole genome shotgun (WGS) entry which is preliminary data.</text>
</comment>
<feature type="domain" description="Reverse transcriptase zinc-binding" evidence="1">
    <location>
        <begin position="388"/>
        <end position="470"/>
    </location>
</feature>
<organism evidence="2 3">
    <name type="scientific">Centaurea solstitialis</name>
    <name type="common">yellow star-thistle</name>
    <dbReference type="NCBI Taxonomy" id="347529"/>
    <lineage>
        <taxon>Eukaryota</taxon>
        <taxon>Viridiplantae</taxon>
        <taxon>Streptophyta</taxon>
        <taxon>Embryophyta</taxon>
        <taxon>Tracheophyta</taxon>
        <taxon>Spermatophyta</taxon>
        <taxon>Magnoliopsida</taxon>
        <taxon>eudicotyledons</taxon>
        <taxon>Gunneridae</taxon>
        <taxon>Pentapetalae</taxon>
        <taxon>asterids</taxon>
        <taxon>campanulids</taxon>
        <taxon>Asterales</taxon>
        <taxon>Asteraceae</taxon>
        <taxon>Carduoideae</taxon>
        <taxon>Cardueae</taxon>
        <taxon>Centaureinae</taxon>
        <taxon>Centaurea</taxon>
    </lineage>
</organism>
<dbReference type="InterPro" id="IPR026960">
    <property type="entry name" value="RVT-Znf"/>
</dbReference>
<accession>A0AA38W562</accession>
<evidence type="ECO:0000259" key="1">
    <source>
        <dbReference type="Pfam" id="PF13966"/>
    </source>
</evidence>
<dbReference type="PANTHER" id="PTHR33116:SF76">
    <property type="entry name" value="DUF4283 DOMAIN-CONTAINING PROTEIN"/>
    <property type="match status" value="1"/>
</dbReference>
<dbReference type="PANTHER" id="PTHR33116">
    <property type="entry name" value="REVERSE TRANSCRIPTASE ZINC-BINDING DOMAIN-CONTAINING PROTEIN-RELATED-RELATED"/>
    <property type="match status" value="1"/>
</dbReference>
<proteinExistence type="predicted"/>
<evidence type="ECO:0000313" key="3">
    <source>
        <dbReference type="Proteomes" id="UP001172457"/>
    </source>
</evidence>
<sequence>MNQQLKKVLNLSDTSPVHRGSLQIVAATTTTIVYLHYLIHNSDLVVVRFWMSALILHSTNDLFVFTRGDVASVEVLKKTLSLFATRSGMSPNLQKSDVFFGHVAPNVQAAIIECLPFRSGSFPIGYLGVPLSPVSLKMVDYGVLVTKVKHRLQNWKSKVLSFGGRKQHIISVLQSLQLYWMAIFLFPSGIIHELESLFRNFLWAQGDSSRGRCKVAWSLVCRPKECGGLGFRHLAAWNCALIAKYLWAILSSCNCLWIRHYSIRDMVFWSARRTNRWSWVLVKMMGIRSDLRRYVSVHIGNGLTTNAWEYAWLSCGPLSMFISHRFIHAASFYVSITVQQLLEALPDGWPITWIKRYPILASTGLPTIIDGADDVRCWNLASNGGGEFTVQKAYQAFVGQFPTVSWRTLFGLRVITKHSFYLWTACLLRLPTQDRIAEWKHEPPDLKCSLCGIVRDSHNHLFFECTFSRQRNRRLFVGDSKPIPHPVQLILSCVFDRIAWKWRKKVLTMHDVVS</sequence>
<dbReference type="Pfam" id="PF13966">
    <property type="entry name" value="zf-RVT"/>
    <property type="match status" value="1"/>
</dbReference>
<evidence type="ECO:0000313" key="2">
    <source>
        <dbReference type="EMBL" id="KAJ9539150.1"/>
    </source>
</evidence>
<reference evidence="2" key="1">
    <citation type="submission" date="2023-03" db="EMBL/GenBank/DDBJ databases">
        <title>Chromosome-scale reference genome and RAD-based genetic map of yellow starthistle (Centaurea solstitialis) reveal putative structural variation and QTLs associated with invader traits.</title>
        <authorList>
            <person name="Reatini B."/>
            <person name="Cang F.A."/>
            <person name="Jiang Q."/>
            <person name="Mckibben M.T.W."/>
            <person name="Barker M.S."/>
            <person name="Rieseberg L.H."/>
            <person name="Dlugosch K.M."/>
        </authorList>
    </citation>
    <scope>NUCLEOTIDE SEQUENCE</scope>
    <source>
        <strain evidence="2">CAN-66</strain>
        <tissue evidence="2">Leaf</tissue>
    </source>
</reference>
<dbReference type="EMBL" id="JARYMX010000008">
    <property type="protein sequence ID" value="KAJ9539150.1"/>
    <property type="molecule type" value="Genomic_DNA"/>
</dbReference>
<name>A0AA38W562_9ASTR</name>
<gene>
    <name evidence="2" type="ORF">OSB04_031883</name>
</gene>
<dbReference type="AlphaFoldDB" id="A0AA38W562"/>
<protein>
    <recommendedName>
        <fullName evidence="1">Reverse transcriptase zinc-binding domain-containing protein</fullName>
    </recommendedName>
</protein>
<dbReference type="Proteomes" id="UP001172457">
    <property type="component" value="Chromosome 8"/>
</dbReference>